<evidence type="ECO:0000313" key="2">
    <source>
        <dbReference type="EMBL" id="CAB4554071.1"/>
    </source>
</evidence>
<dbReference type="Pfam" id="PF11228">
    <property type="entry name" value="DUF3027"/>
    <property type="match status" value="1"/>
</dbReference>
<evidence type="ECO:0000256" key="1">
    <source>
        <dbReference type="SAM" id="MobiDB-lite"/>
    </source>
</evidence>
<gene>
    <name evidence="2" type="ORF">UFOPK1581_00367</name>
</gene>
<dbReference type="EMBL" id="CAEZTB010000044">
    <property type="protein sequence ID" value="CAB4554071.1"/>
    <property type="molecule type" value="Genomic_DNA"/>
</dbReference>
<reference evidence="2" key="1">
    <citation type="submission" date="2020-05" db="EMBL/GenBank/DDBJ databases">
        <authorList>
            <person name="Chiriac C."/>
            <person name="Salcher M."/>
            <person name="Ghai R."/>
            <person name="Kavagutti S V."/>
        </authorList>
    </citation>
    <scope>NUCLEOTIDE SEQUENCE</scope>
</reference>
<dbReference type="InterPro" id="IPR021391">
    <property type="entry name" value="DUF3027"/>
</dbReference>
<name>A0A6J6CRJ5_9ZZZZ</name>
<dbReference type="AlphaFoldDB" id="A0A6J6CRJ5"/>
<accession>A0A6J6CRJ5</accession>
<feature type="compositionally biased region" description="Basic residues" evidence="1">
    <location>
        <begin position="130"/>
        <end position="146"/>
    </location>
</feature>
<protein>
    <submittedName>
        <fullName evidence="2">Unannotated protein</fullName>
    </submittedName>
</protein>
<proteinExistence type="predicted"/>
<feature type="region of interest" description="Disordered" evidence="1">
    <location>
        <begin position="110"/>
        <end position="146"/>
    </location>
</feature>
<organism evidence="2">
    <name type="scientific">freshwater metagenome</name>
    <dbReference type="NCBI Taxonomy" id="449393"/>
    <lineage>
        <taxon>unclassified sequences</taxon>
        <taxon>metagenomes</taxon>
        <taxon>ecological metagenomes</taxon>
    </lineage>
</organism>
<sequence length="146" mass="16323">MLKLLKKPQHQSLAEKAAKETAPANGVGKFLGVTPEDRETTSYRFESKLTGYVGWEWNVVIFQGKKTDPATVSEVVLLPGKASIVAPNWVPWSERRAELEKNKAEELAVADLEVTEDSEPDTKDAGKRPPIGKRLRKRLAKKKDKK</sequence>